<evidence type="ECO:0000256" key="1">
    <source>
        <dbReference type="PROSITE-ProRule" id="PRU00023"/>
    </source>
</evidence>
<keyword evidence="4" id="KW-1185">Reference proteome</keyword>
<name>A2FGX8_TRIV3</name>
<dbReference type="RefSeq" id="XP_001308767.1">
    <property type="nucleotide sequence ID" value="XM_001308766.1"/>
</dbReference>
<organism evidence="3 4">
    <name type="scientific">Trichomonas vaginalis (strain ATCC PRA-98 / G3)</name>
    <dbReference type="NCBI Taxonomy" id="412133"/>
    <lineage>
        <taxon>Eukaryota</taxon>
        <taxon>Metamonada</taxon>
        <taxon>Parabasalia</taxon>
        <taxon>Trichomonadida</taxon>
        <taxon>Trichomonadidae</taxon>
        <taxon>Trichomonas</taxon>
    </lineage>
</organism>
<dbReference type="EMBL" id="DS113786">
    <property type="protein sequence ID" value="EAX95837.1"/>
    <property type="molecule type" value="Genomic_DNA"/>
</dbReference>
<gene>
    <name evidence="3" type="ORF">TVAG_425890</name>
</gene>
<dbReference type="PROSITE" id="PS50297">
    <property type="entry name" value="ANK_REP_REGION"/>
    <property type="match status" value="1"/>
</dbReference>
<dbReference type="PANTHER" id="PTHR24182:SF13">
    <property type="entry name" value="LD18443P"/>
    <property type="match status" value="1"/>
</dbReference>
<protein>
    <recommendedName>
        <fullName evidence="2">DUF3447 domain-containing protein</fullName>
    </recommendedName>
</protein>
<dbReference type="KEGG" id="tva:4753599"/>
<dbReference type="PROSITE" id="PS50088">
    <property type="entry name" value="ANK_REPEAT"/>
    <property type="match status" value="2"/>
</dbReference>
<accession>A2FGX8</accession>
<dbReference type="Proteomes" id="UP000001542">
    <property type="component" value="Unassembled WGS sequence"/>
</dbReference>
<dbReference type="InParanoid" id="A2FGX8"/>
<dbReference type="PANTHER" id="PTHR24182">
    <property type="entry name" value="ANKYRIN REPEAT AND SOCS BOX CONTAINING 4"/>
    <property type="match status" value="1"/>
</dbReference>
<evidence type="ECO:0000313" key="4">
    <source>
        <dbReference type="Proteomes" id="UP000001542"/>
    </source>
</evidence>
<evidence type="ECO:0000313" key="3">
    <source>
        <dbReference type="EMBL" id="EAX95837.1"/>
    </source>
</evidence>
<proteinExistence type="predicted"/>
<dbReference type="InterPro" id="IPR036770">
    <property type="entry name" value="Ankyrin_rpt-contain_sf"/>
</dbReference>
<dbReference type="AlphaFoldDB" id="A2FGX8"/>
<dbReference type="eggNOG" id="KOG0504">
    <property type="taxonomic scope" value="Eukaryota"/>
</dbReference>
<feature type="domain" description="DUF3447" evidence="2">
    <location>
        <begin position="163"/>
        <end position="236"/>
    </location>
</feature>
<evidence type="ECO:0000259" key="2">
    <source>
        <dbReference type="Pfam" id="PF11929"/>
    </source>
</evidence>
<keyword evidence="1" id="KW-0040">ANK repeat</keyword>
<sequence>MSDFEHDILFDSYSKVLHLLDLLFDINEGYIAEILDLMVQIAQEEEWNHEFFIFLVDKACSPNIQKLNVYVDLAKQIYDKYPESKLFKNFSCGELSMTLSNNQIYFNNETYQAIIDDDVDYLINLSSKDSNFNFNDVIFFRSYINISAMHGSSKCFKFLLSNNAEINEQTLIHAFEGGDLEIINMIEQKFVPDQNCIDAAVKSHNNDAVYYLMDKYNLDYSYSNCAESYNLELFFFKLSNEVQDNKIKSLNESFTDMIFFGLKSLIKLYVENGVDINSTNINNWTALVVCIILNLSPSVAKYLIEKKIDVDAIDVFKMSVLMMCALRDNIEIAKILIENGANINQKDAEKRSILMLAKSPEFVSLLIDHGCDLKVLNCEGYNALEYAVKECDYIKVKYLLENSKIEIRTSLKICCIHNYDEIAKLLIDHGANINQYDEYPLLFYCQIGDSMKTARLLLKHNFDLTNYEPFANTLNDTAKFISKELQSRKKN</sequence>
<feature type="repeat" description="ANK" evidence="1">
    <location>
        <begin position="316"/>
        <end position="348"/>
    </location>
</feature>
<dbReference type="InterPro" id="IPR020683">
    <property type="entry name" value="DUF3447"/>
</dbReference>
<dbReference type="STRING" id="5722.A2FGX8"/>
<dbReference type="Pfam" id="PF12796">
    <property type="entry name" value="Ank_2"/>
    <property type="match status" value="1"/>
</dbReference>
<dbReference type="Gene3D" id="1.25.40.20">
    <property type="entry name" value="Ankyrin repeat-containing domain"/>
    <property type="match status" value="2"/>
</dbReference>
<dbReference type="SMR" id="A2FGX8"/>
<dbReference type="InterPro" id="IPR002110">
    <property type="entry name" value="Ankyrin_rpt"/>
</dbReference>
<dbReference type="Pfam" id="PF00023">
    <property type="entry name" value="Ank"/>
    <property type="match status" value="1"/>
</dbReference>
<dbReference type="VEuPathDB" id="TrichDB:TVAGG3_1056230"/>
<feature type="repeat" description="ANK" evidence="1">
    <location>
        <begin position="406"/>
        <end position="438"/>
    </location>
</feature>
<reference evidence="3" key="2">
    <citation type="journal article" date="2007" name="Science">
        <title>Draft genome sequence of the sexually transmitted pathogen Trichomonas vaginalis.</title>
        <authorList>
            <person name="Carlton J.M."/>
            <person name="Hirt R.P."/>
            <person name="Silva J.C."/>
            <person name="Delcher A.L."/>
            <person name="Schatz M."/>
            <person name="Zhao Q."/>
            <person name="Wortman J.R."/>
            <person name="Bidwell S.L."/>
            <person name="Alsmark U.C.M."/>
            <person name="Besteiro S."/>
            <person name="Sicheritz-Ponten T."/>
            <person name="Noel C.J."/>
            <person name="Dacks J.B."/>
            <person name="Foster P.G."/>
            <person name="Simillion C."/>
            <person name="Van de Peer Y."/>
            <person name="Miranda-Saavedra D."/>
            <person name="Barton G.J."/>
            <person name="Westrop G.D."/>
            <person name="Mueller S."/>
            <person name="Dessi D."/>
            <person name="Fiori P.L."/>
            <person name="Ren Q."/>
            <person name="Paulsen I."/>
            <person name="Zhang H."/>
            <person name="Bastida-Corcuera F.D."/>
            <person name="Simoes-Barbosa A."/>
            <person name="Brown M.T."/>
            <person name="Hayes R.D."/>
            <person name="Mukherjee M."/>
            <person name="Okumura C.Y."/>
            <person name="Schneider R."/>
            <person name="Smith A.J."/>
            <person name="Vanacova S."/>
            <person name="Villalvazo M."/>
            <person name="Haas B.J."/>
            <person name="Pertea M."/>
            <person name="Feldblyum T.V."/>
            <person name="Utterback T.R."/>
            <person name="Shu C.L."/>
            <person name="Osoegawa K."/>
            <person name="de Jong P.J."/>
            <person name="Hrdy I."/>
            <person name="Horvathova L."/>
            <person name="Zubacova Z."/>
            <person name="Dolezal P."/>
            <person name="Malik S.B."/>
            <person name="Logsdon J.M. Jr."/>
            <person name="Henze K."/>
            <person name="Gupta A."/>
            <person name="Wang C.C."/>
            <person name="Dunne R.L."/>
            <person name="Upcroft J.A."/>
            <person name="Upcroft P."/>
            <person name="White O."/>
            <person name="Salzberg S.L."/>
            <person name="Tang P."/>
            <person name="Chiu C.-H."/>
            <person name="Lee Y.-S."/>
            <person name="Embley T.M."/>
            <person name="Coombs G.H."/>
            <person name="Mottram J.C."/>
            <person name="Tachezy J."/>
            <person name="Fraser-Liggett C.M."/>
            <person name="Johnson P.J."/>
        </authorList>
    </citation>
    <scope>NUCLEOTIDE SEQUENCE [LARGE SCALE GENOMIC DNA]</scope>
    <source>
        <strain evidence="3">G3</strain>
    </source>
</reference>
<dbReference type="VEuPathDB" id="TrichDB:TVAG_425890"/>
<reference evidence="3" key="1">
    <citation type="submission" date="2006-10" db="EMBL/GenBank/DDBJ databases">
        <authorList>
            <person name="Amadeo P."/>
            <person name="Zhao Q."/>
            <person name="Wortman J."/>
            <person name="Fraser-Liggett C."/>
            <person name="Carlton J."/>
        </authorList>
    </citation>
    <scope>NUCLEOTIDE SEQUENCE</scope>
    <source>
        <strain evidence="3">G3</strain>
    </source>
</reference>
<dbReference type="SMART" id="SM00248">
    <property type="entry name" value="ANK"/>
    <property type="match status" value="8"/>
</dbReference>
<dbReference type="Pfam" id="PF11929">
    <property type="entry name" value="DUF3447"/>
    <property type="match status" value="1"/>
</dbReference>
<dbReference type="SUPFAM" id="SSF48403">
    <property type="entry name" value="Ankyrin repeat"/>
    <property type="match status" value="1"/>
</dbReference>